<feature type="transmembrane region" description="Helical" evidence="6">
    <location>
        <begin position="234"/>
        <end position="255"/>
    </location>
</feature>
<evidence type="ECO:0000256" key="6">
    <source>
        <dbReference type="SAM" id="Phobius"/>
    </source>
</evidence>
<keyword evidence="5 6" id="KW-0472">Membrane</keyword>
<dbReference type="PANTHER" id="PTHR30086:SF20">
    <property type="entry name" value="ARGININE EXPORTER PROTEIN ARGO-RELATED"/>
    <property type="match status" value="1"/>
</dbReference>
<feature type="transmembrane region" description="Helical" evidence="6">
    <location>
        <begin position="67"/>
        <end position="88"/>
    </location>
</feature>
<evidence type="ECO:0000313" key="7">
    <source>
        <dbReference type="EMBL" id="SLM99317.1"/>
    </source>
</evidence>
<feature type="transmembrane region" description="Helical" evidence="6">
    <location>
        <begin position="161"/>
        <end position="187"/>
    </location>
</feature>
<evidence type="ECO:0000256" key="3">
    <source>
        <dbReference type="ARBA" id="ARBA00022692"/>
    </source>
</evidence>
<proteinExistence type="predicted"/>
<organism evidence="7 8">
    <name type="scientific">Brevibacterium yomogidense</name>
    <dbReference type="NCBI Taxonomy" id="946573"/>
    <lineage>
        <taxon>Bacteria</taxon>
        <taxon>Bacillati</taxon>
        <taxon>Actinomycetota</taxon>
        <taxon>Actinomycetes</taxon>
        <taxon>Micrococcales</taxon>
        <taxon>Brevibacteriaceae</taxon>
        <taxon>Brevibacterium</taxon>
    </lineage>
</organism>
<comment type="subcellular location">
    <subcellularLocation>
        <location evidence="1">Cell membrane</location>
        <topology evidence="1">Multi-pass membrane protein</topology>
    </subcellularLocation>
</comment>
<evidence type="ECO:0000256" key="1">
    <source>
        <dbReference type="ARBA" id="ARBA00004651"/>
    </source>
</evidence>
<dbReference type="Pfam" id="PF01810">
    <property type="entry name" value="LysE"/>
    <property type="match status" value="1"/>
</dbReference>
<gene>
    <name evidence="7" type="ORF">FM105_10800</name>
</gene>
<dbReference type="AlphaFoldDB" id="A0A1X6XLD2"/>
<keyword evidence="8" id="KW-1185">Reference proteome</keyword>
<evidence type="ECO:0000256" key="2">
    <source>
        <dbReference type="ARBA" id="ARBA00022475"/>
    </source>
</evidence>
<accession>A0A1X6XLD2</accession>
<evidence type="ECO:0000313" key="8">
    <source>
        <dbReference type="Proteomes" id="UP000196581"/>
    </source>
</evidence>
<protein>
    <submittedName>
        <fullName evidence="7">Transporter, LysE family</fullName>
    </submittedName>
</protein>
<feature type="transmembrane region" description="Helical" evidence="6">
    <location>
        <begin position="39"/>
        <end position="61"/>
    </location>
</feature>
<dbReference type="GO" id="GO:0015171">
    <property type="term" value="F:amino acid transmembrane transporter activity"/>
    <property type="evidence" value="ECO:0007669"/>
    <property type="project" value="TreeGrafter"/>
</dbReference>
<keyword evidence="4 6" id="KW-1133">Transmembrane helix</keyword>
<feature type="transmembrane region" description="Helical" evidence="6">
    <location>
        <begin position="199"/>
        <end position="227"/>
    </location>
</feature>
<dbReference type="EMBL" id="FWFF01000017">
    <property type="protein sequence ID" value="SLM99317.1"/>
    <property type="molecule type" value="Genomic_DNA"/>
</dbReference>
<reference evidence="8" key="1">
    <citation type="submission" date="2017-02" db="EMBL/GenBank/DDBJ databases">
        <authorList>
            <person name="Dridi B."/>
        </authorList>
    </citation>
    <scope>NUCLEOTIDE SEQUENCE [LARGE SCALE GENOMIC DNA]</scope>
    <source>
        <strain evidence="8">B Co 03.10</strain>
    </source>
</reference>
<keyword evidence="3 6" id="KW-0812">Transmembrane</keyword>
<feature type="transmembrane region" description="Helical" evidence="6">
    <location>
        <begin position="6"/>
        <end position="27"/>
    </location>
</feature>
<dbReference type="InterPro" id="IPR001123">
    <property type="entry name" value="LeuE-type"/>
</dbReference>
<keyword evidence="2" id="KW-1003">Cell membrane</keyword>
<evidence type="ECO:0000256" key="5">
    <source>
        <dbReference type="ARBA" id="ARBA00023136"/>
    </source>
</evidence>
<dbReference type="GO" id="GO:0005886">
    <property type="term" value="C:plasma membrane"/>
    <property type="evidence" value="ECO:0007669"/>
    <property type="project" value="UniProtKB-SubCell"/>
</dbReference>
<evidence type="ECO:0000256" key="4">
    <source>
        <dbReference type="ARBA" id="ARBA00022989"/>
    </source>
</evidence>
<dbReference type="RefSeq" id="WP_087008026.1">
    <property type="nucleotide sequence ID" value="NZ_FWFF01000017.1"/>
</dbReference>
<dbReference type="Proteomes" id="UP000196581">
    <property type="component" value="Unassembled WGS sequence"/>
</dbReference>
<sequence length="256" mass="26100">MDVMLLFAFWGLTTLLICTPGADWAYLITAGLRGRGVQAVLGMVVGHFAIALAVALGLAALVAEHAWMLTVISVAGGLYLLWLGTSALQSLLKERRTAAPAAGSSAAEAPVASPMPLGYEGGGSLDAVGSACMMPGGHVGECDSAVAVKQRVRVRPSKRAVALQGLSVSLLNPKVYLMFLALVPQFVSDAAPMSDAAQLIVLGMVHVLTCGLIYLAVSLGAGAILIARPRAATVVTAASGILMSVLGAVVIVDVIV</sequence>
<dbReference type="PANTHER" id="PTHR30086">
    <property type="entry name" value="ARGININE EXPORTER PROTEIN ARGO"/>
    <property type="match status" value="1"/>
</dbReference>
<name>A0A1X6XLD2_9MICO</name>